<gene>
    <name evidence="4" type="ORF">KC19_1G258100</name>
</gene>
<keyword evidence="5" id="KW-1185">Reference proteome</keyword>
<keyword evidence="2" id="KW-1133">Transmembrane helix</keyword>
<feature type="transmembrane region" description="Helical" evidence="2">
    <location>
        <begin position="28"/>
        <end position="50"/>
    </location>
</feature>
<dbReference type="InterPro" id="IPR050874">
    <property type="entry name" value="Diverse_PLD-related"/>
</dbReference>
<dbReference type="PROSITE" id="PS50035">
    <property type="entry name" value="PLD"/>
    <property type="match status" value="2"/>
</dbReference>
<dbReference type="GO" id="GO:0003824">
    <property type="term" value="F:catalytic activity"/>
    <property type="evidence" value="ECO:0007669"/>
    <property type="project" value="InterPro"/>
</dbReference>
<name>A0A8T0JCG0_CERPU</name>
<dbReference type="SUPFAM" id="SSF56024">
    <property type="entry name" value="Phospholipase D/nuclease"/>
    <property type="match status" value="2"/>
</dbReference>
<evidence type="ECO:0000259" key="3">
    <source>
        <dbReference type="PROSITE" id="PS50035"/>
    </source>
</evidence>
<proteinExistence type="predicted"/>
<dbReference type="Gene3D" id="3.30.870.10">
    <property type="entry name" value="Endonuclease Chain A"/>
    <property type="match status" value="2"/>
</dbReference>
<keyword evidence="2" id="KW-0812">Transmembrane</keyword>
<dbReference type="EMBL" id="CM026421">
    <property type="protein sequence ID" value="KAG0592508.1"/>
    <property type="molecule type" value="Genomic_DNA"/>
</dbReference>
<dbReference type="AlphaFoldDB" id="A0A8T0JCG0"/>
<dbReference type="CDD" id="cd09106">
    <property type="entry name" value="PLDc_vPLD3_4_5_like_1"/>
    <property type="match status" value="1"/>
</dbReference>
<sequence>MVVPVGETEGEGEGEGEGKEGERQQMQAMGVVMGVVVVVLVVLVSIGQGVQGTRDSLMQDEDMGSECKVWLVQSIPTDMPELRQVEGVLNTGDVLRWLAGNATQKGLDVTAQYWELQAEPRSPRSGEYGFSEQEMERFGASAGKAVYESLLAAADRGVPIRILQHSGFSPSFDAESAAIASGRPNVKNRTLLLEEWWGSGIIHMKLWMANKEDAYLGSANNDWKSLTQVKEVGVYFRRCSKVVKLLEGYFNNFWTLTDLNATEHTSVVWDQQWQLNRRVPCWSHFVESGDRCLSPFPKYTITPHVQGYPSFSDPPFFPLSLSTPGWKSGNGKGASPAYISVSPPEIASDHSYQIDEQGWLDTILSVPMNGTVRINTMDWLGQSQFLDADVFWPAFTDAISKVVFSKGATVKVLVAHWRTTIQGTEEYLMYLNYTNSLCKSSVYNHCTGKVEIKYYEVPGWDATGPALNATTGAPTGNKYPSFTRVNHAKFVVSDVRANIGTSNLVWDYFYTTAGASFGTYDPRIVSQLQAIFDADWISPYAIPLSSTSSL</sequence>
<evidence type="ECO:0000256" key="1">
    <source>
        <dbReference type="SAM" id="MobiDB-lite"/>
    </source>
</evidence>
<dbReference type="Pfam" id="PF13091">
    <property type="entry name" value="PLDc_2"/>
    <property type="match status" value="1"/>
</dbReference>
<keyword evidence="2" id="KW-0472">Membrane</keyword>
<comment type="caution">
    <text evidence="4">The sequence shown here is derived from an EMBL/GenBank/DDBJ whole genome shotgun (WGS) entry which is preliminary data.</text>
</comment>
<feature type="region of interest" description="Disordered" evidence="1">
    <location>
        <begin position="1"/>
        <end position="23"/>
    </location>
</feature>
<accession>A0A8T0JCG0</accession>
<reference evidence="4" key="1">
    <citation type="submission" date="2020-06" db="EMBL/GenBank/DDBJ databases">
        <title>WGS assembly of Ceratodon purpureus strain R40.</title>
        <authorList>
            <person name="Carey S.B."/>
            <person name="Jenkins J."/>
            <person name="Shu S."/>
            <person name="Lovell J.T."/>
            <person name="Sreedasyam A."/>
            <person name="Maumus F."/>
            <person name="Tiley G.P."/>
            <person name="Fernandez-Pozo N."/>
            <person name="Barry K."/>
            <person name="Chen C."/>
            <person name="Wang M."/>
            <person name="Lipzen A."/>
            <person name="Daum C."/>
            <person name="Saski C.A."/>
            <person name="Payton A.C."/>
            <person name="Mcbreen J.C."/>
            <person name="Conrad R.E."/>
            <person name="Kollar L.M."/>
            <person name="Olsson S."/>
            <person name="Huttunen S."/>
            <person name="Landis J.B."/>
            <person name="Wickett N.J."/>
            <person name="Johnson M.G."/>
            <person name="Rensing S.A."/>
            <person name="Grimwood J."/>
            <person name="Schmutz J."/>
            <person name="Mcdaniel S.F."/>
        </authorList>
    </citation>
    <scope>NUCLEOTIDE SEQUENCE</scope>
    <source>
        <strain evidence="4">R40</strain>
    </source>
</reference>
<dbReference type="InterPro" id="IPR025202">
    <property type="entry name" value="PLD-like_dom"/>
</dbReference>
<evidence type="ECO:0000313" key="4">
    <source>
        <dbReference type="EMBL" id="KAG0592508.1"/>
    </source>
</evidence>
<dbReference type="PANTHER" id="PTHR10185:SF17">
    <property type="entry name" value="GM01519P-RELATED"/>
    <property type="match status" value="1"/>
</dbReference>
<dbReference type="CDD" id="cd09107">
    <property type="entry name" value="PLDc_vPLD3_4_5_like_2"/>
    <property type="match status" value="1"/>
</dbReference>
<evidence type="ECO:0000313" key="5">
    <source>
        <dbReference type="Proteomes" id="UP000822688"/>
    </source>
</evidence>
<organism evidence="4 5">
    <name type="scientific">Ceratodon purpureus</name>
    <name type="common">Fire moss</name>
    <name type="synonym">Dicranum purpureum</name>
    <dbReference type="NCBI Taxonomy" id="3225"/>
    <lineage>
        <taxon>Eukaryota</taxon>
        <taxon>Viridiplantae</taxon>
        <taxon>Streptophyta</taxon>
        <taxon>Embryophyta</taxon>
        <taxon>Bryophyta</taxon>
        <taxon>Bryophytina</taxon>
        <taxon>Bryopsida</taxon>
        <taxon>Dicranidae</taxon>
        <taxon>Pseudoditrichales</taxon>
        <taxon>Ditrichaceae</taxon>
        <taxon>Ceratodon</taxon>
    </lineage>
</organism>
<protein>
    <recommendedName>
        <fullName evidence="3">PLD phosphodiesterase domain-containing protein</fullName>
    </recommendedName>
</protein>
<dbReference type="Proteomes" id="UP000822688">
    <property type="component" value="Chromosome 1"/>
</dbReference>
<evidence type="ECO:0000256" key="2">
    <source>
        <dbReference type="SAM" id="Phobius"/>
    </source>
</evidence>
<dbReference type="PANTHER" id="PTHR10185">
    <property type="entry name" value="PHOSPHOLIPASE D - RELATED"/>
    <property type="match status" value="1"/>
</dbReference>
<dbReference type="InterPro" id="IPR001736">
    <property type="entry name" value="PLipase_D/transphosphatidylase"/>
</dbReference>
<feature type="domain" description="PLD phosphodiesterase" evidence="3">
    <location>
        <begin position="482"/>
        <end position="508"/>
    </location>
</feature>
<feature type="domain" description="PLD phosphodiesterase" evidence="3">
    <location>
        <begin position="198"/>
        <end position="225"/>
    </location>
</feature>
<dbReference type="SMART" id="SM00155">
    <property type="entry name" value="PLDc"/>
    <property type="match status" value="2"/>
</dbReference>